<comment type="caution">
    <text evidence="8">The sequence shown here is derived from an EMBL/GenBank/DDBJ whole genome shotgun (WGS) entry which is preliminary data.</text>
</comment>
<dbReference type="PANTHER" id="PTHR30389">
    <property type="entry name" value="FUMARATE HYDRATASE-RELATED"/>
    <property type="match status" value="1"/>
</dbReference>
<keyword evidence="3" id="KW-0479">Metal-binding</keyword>
<evidence type="ECO:0000256" key="3">
    <source>
        <dbReference type="ARBA" id="ARBA00022723"/>
    </source>
</evidence>
<dbReference type="NCBIfam" id="TIGR00722">
    <property type="entry name" value="ttdA_fumA_fumB"/>
    <property type="match status" value="1"/>
</dbReference>
<evidence type="ECO:0000256" key="1">
    <source>
        <dbReference type="ARBA" id="ARBA00008876"/>
    </source>
</evidence>
<dbReference type="GO" id="GO:0004333">
    <property type="term" value="F:fumarate hydratase activity"/>
    <property type="evidence" value="ECO:0007669"/>
    <property type="project" value="UniProtKB-EC"/>
</dbReference>
<evidence type="ECO:0000256" key="6">
    <source>
        <dbReference type="ARBA" id="ARBA00023239"/>
    </source>
</evidence>
<reference evidence="8 9" key="1">
    <citation type="submission" date="2024-06" db="EMBL/GenBank/DDBJ databases">
        <title>Sorghum-associated microbial communities from plants grown in Nebraska, USA.</title>
        <authorList>
            <person name="Schachtman D."/>
        </authorList>
    </citation>
    <scope>NUCLEOTIDE SEQUENCE [LARGE SCALE GENOMIC DNA]</scope>
    <source>
        <strain evidence="8 9">2709</strain>
    </source>
</reference>
<dbReference type="InterPro" id="IPR051208">
    <property type="entry name" value="Class-I_Fumarase/Tartrate_DH"/>
</dbReference>
<keyword evidence="9" id="KW-1185">Reference proteome</keyword>
<evidence type="ECO:0000313" key="9">
    <source>
        <dbReference type="Proteomes" id="UP001549320"/>
    </source>
</evidence>
<dbReference type="EC" id="4.2.1.2" evidence="8"/>
<dbReference type="EMBL" id="JBEPSH010000003">
    <property type="protein sequence ID" value="MET4576837.1"/>
    <property type="molecule type" value="Genomic_DNA"/>
</dbReference>
<keyword evidence="2" id="KW-0004">4Fe-4S</keyword>
<dbReference type="PANTHER" id="PTHR30389:SF17">
    <property type="entry name" value="L(+)-TARTRATE DEHYDRATASE SUBUNIT ALPHA-RELATED"/>
    <property type="match status" value="1"/>
</dbReference>
<evidence type="ECO:0000256" key="2">
    <source>
        <dbReference type="ARBA" id="ARBA00022485"/>
    </source>
</evidence>
<sequence>MFWRPCRRIIQHRDKHKPALLLQATSMPIDSATIKAVTANLYERSLKKIPDDTRRVLATTGARETNPTAKRTITMMLESADSAAGNGQLICSDVGIPTYSIKVGTRVQFAGPVRQAITEGFAELAANMNPPILKMVTHPLTHERSYAGKDIPIVSFDMVDDVDYMDIVCAPKAMGTGRWEAVEAFVYPTEEDVEKYVLDVVLRAGSQPCLPIVVGVGIGGTFDQATRLAKEAVLRPHGKAQSDPLLERMEKRLLNAINEMGFGAMGTGGDTSAMAVNVDYSASHGFVPVAVCFNCWINRRTAARIHGDGRVEMLYE</sequence>
<proteinExistence type="inferred from homology"/>
<name>A0ABV2Q8A6_9BURK</name>
<evidence type="ECO:0000256" key="4">
    <source>
        <dbReference type="ARBA" id="ARBA00023004"/>
    </source>
</evidence>
<accession>A0ABV2Q8A6</accession>
<dbReference type="InterPro" id="IPR004646">
    <property type="entry name" value="Fe-S_hydro-lyase_TtdA-typ_cat"/>
</dbReference>
<keyword evidence="4" id="KW-0408">Iron</keyword>
<gene>
    <name evidence="8" type="ORF">ABIE13_001946</name>
</gene>
<comment type="similarity">
    <text evidence="1">Belongs to the class-I fumarase family.</text>
</comment>
<keyword evidence="6 8" id="KW-0456">Lyase</keyword>
<evidence type="ECO:0000256" key="5">
    <source>
        <dbReference type="ARBA" id="ARBA00023014"/>
    </source>
</evidence>
<keyword evidence="5" id="KW-0411">Iron-sulfur</keyword>
<dbReference type="Proteomes" id="UP001549320">
    <property type="component" value="Unassembled WGS sequence"/>
</dbReference>
<evidence type="ECO:0000259" key="7">
    <source>
        <dbReference type="Pfam" id="PF05681"/>
    </source>
</evidence>
<organism evidence="8 9">
    <name type="scientific">Ottowia thiooxydans</name>
    <dbReference type="NCBI Taxonomy" id="219182"/>
    <lineage>
        <taxon>Bacteria</taxon>
        <taxon>Pseudomonadati</taxon>
        <taxon>Pseudomonadota</taxon>
        <taxon>Betaproteobacteria</taxon>
        <taxon>Burkholderiales</taxon>
        <taxon>Comamonadaceae</taxon>
        <taxon>Ottowia</taxon>
    </lineage>
</organism>
<evidence type="ECO:0000313" key="8">
    <source>
        <dbReference type="EMBL" id="MET4576837.1"/>
    </source>
</evidence>
<dbReference type="Pfam" id="PF05681">
    <property type="entry name" value="Fumerase"/>
    <property type="match status" value="1"/>
</dbReference>
<protein>
    <submittedName>
        <fullName evidence="8">Fumarate hydratase subunit alpha</fullName>
        <ecNumber evidence="8">4.2.1.2</ecNumber>
    </submittedName>
</protein>
<feature type="domain" description="Fe-S hydro-lyase tartrate dehydratase alpha-type catalytic" evidence="7">
    <location>
        <begin position="38"/>
        <end position="303"/>
    </location>
</feature>